<organism evidence="5 6">
    <name type="scientific">Gimesia chilikensis</name>
    <dbReference type="NCBI Taxonomy" id="2605989"/>
    <lineage>
        <taxon>Bacteria</taxon>
        <taxon>Pseudomonadati</taxon>
        <taxon>Planctomycetota</taxon>
        <taxon>Planctomycetia</taxon>
        <taxon>Planctomycetales</taxon>
        <taxon>Planctomycetaceae</taxon>
        <taxon>Gimesia</taxon>
    </lineage>
</organism>
<dbReference type="SUPFAM" id="SSF55031">
    <property type="entry name" value="Bacterial exopeptidase dimerisation domain"/>
    <property type="match status" value="1"/>
</dbReference>
<dbReference type="Gene3D" id="3.30.70.360">
    <property type="match status" value="1"/>
</dbReference>
<dbReference type="Gene3D" id="3.40.630.10">
    <property type="entry name" value="Zn peptidases"/>
    <property type="match status" value="1"/>
</dbReference>
<dbReference type="GO" id="GO:0046872">
    <property type="term" value="F:metal ion binding"/>
    <property type="evidence" value="ECO:0007669"/>
    <property type="project" value="UniProtKB-KW"/>
</dbReference>
<keyword evidence="6" id="KW-1185">Reference proteome</keyword>
<dbReference type="InterPro" id="IPR002933">
    <property type="entry name" value="Peptidase_M20"/>
</dbReference>
<dbReference type="PANTHER" id="PTHR43808:SF31">
    <property type="entry name" value="N-ACETYL-L-CITRULLINE DEACETYLASE"/>
    <property type="match status" value="1"/>
</dbReference>
<dbReference type="Pfam" id="PF01546">
    <property type="entry name" value="Peptidase_M20"/>
    <property type="match status" value="1"/>
</dbReference>
<sequence>MDALKYTQELVGFESTSCYSNIEVTDYVEAELKKLGFEIERLEYTDAKGVRKANVIGRRGSGPGGMAYFAHTDVVPADPWFTDEFGPFTPTIQGDKLYGRGSCDMKGSIACMLAAAKRYVDQDLKHPLYITCTADEEVGYHGAKNVAEHSQIYREMAAGEAHGIIGEPTMLEVVYAHKGTYGFQAISHGRAAHSSLDTGINANLAMIPFLVEMKKLYEECMTNPRWQNDEFNPPTNGWNIGINDKTAAVNITPPQSICTVYFRPMPGQEPDELVARAREAAEKCGIEFQFKCGGSPVYTDPNSTIVKEVLKIAGKDQAKTVSYGTDGSQFPEMKNLVVFGPGDIGQAHTHDEFIALEQLEQGTEKFAALIENWCC</sequence>
<accession>A0A517PN77</accession>
<dbReference type="GO" id="GO:0006526">
    <property type="term" value="P:L-arginine biosynthetic process"/>
    <property type="evidence" value="ECO:0007669"/>
    <property type="project" value="TreeGrafter"/>
</dbReference>
<dbReference type="InterPro" id="IPR011650">
    <property type="entry name" value="Peptidase_M20_dimer"/>
</dbReference>
<dbReference type="InterPro" id="IPR050072">
    <property type="entry name" value="Peptidase_M20A"/>
</dbReference>
<name>A0A517PN77_9PLAN</name>
<keyword evidence="2 5" id="KW-0378">Hydrolase</keyword>
<dbReference type="PANTHER" id="PTHR43808">
    <property type="entry name" value="ACETYLORNITHINE DEACETYLASE"/>
    <property type="match status" value="1"/>
</dbReference>
<dbReference type="GO" id="GO:0008777">
    <property type="term" value="F:acetylornithine deacetylase activity"/>
    <property type="evidence" value="ECO:0007669"/>
    <property type="project" value="UniProtKB-EC"/>
</dbReference>
<evidence type="ECO:0000259" key="4">
    <source>
        <dbReference type="Pfam" id="PF07687"/>
    </source>
</evidence>
<dbReference type="Pfam" id="PF07687">
    <property type="entry name" value="M20_dimer"/>
    <property type="match status" value="1"/>
</dbReference>
<evidence type="ECO:0000313" key="5">
    <source>
        <dbReference type="EMBL" id="QDT20822.1"/>
    </source>
</evidence>
<dbReference type="RefSeq" id="WP_145184173.1">
    <property type="nucleotide sequence ID" value="NZ_CP036266.1"/>
</dbReference>
<dbReference type="AlphaFoldDB" id="A0A517PN77"/>
<dbReference type="EMBL" id="CP036266">
    <property type="protein sequence ID" value="QDT20822.1"/>
    <property type="molecule type" value="Genomic_DNA"/>
</dbReference>
<dbReference type="EC" id="3.5.1.16" evidence="5"/>
<evidence type="ECO:0000256" key="2">
    <source>
        <dbReference type="ARBA" id="ARBA00022801"/>
    </source>
</evidence>
<reference evidence="5 6" key="1">
    <citation type="submission" date="2019-02" db="EMBL/GenBank/DDBJ databases">
        <title>Deep-cultivation of Planctomycetes and their phenomic and genomic characterization uncovers novel biology.</title>
        <authorList>
            <person name="Wiegand S."/>
            <person name="Jogler M."/>
            <person name="Boedeker C."/>
            <person name="Pinto D."/>
            <person name="Vollmers J."/>
            <person name="Rivas-Marin E."/>
            <person name="Kohn T."/>
            <person name="Peeters S.H."/>
            <person name="Heuer A."/>
            <person name="Rast P."/>
            <person name="Oberbeckmann S."/>
            <person name="Bunk B."/>
            <person name="Jeske O."/>
            <person name="Meyerdierks A."/>
            <person name="Storesund J.E."/>
            <person name="Kallscheuer N."/>
            <person name="Luecker S."/>
            <person name="Lage O.M."/>
            <person name="Pohl T."/>
            <person name="Merkel B.J."/>
            <person name="Hornburger P."/>
            <person name="Mueller R.-W."/>
            <person name="Bruemmer F."/>
            <person name="Labrenz M."/>
            <person name="Spormann A.M."/>
            <person name="Op den Camp H."/>
            <person name="Overmann J."/>
            <person name="Amann R."/>
            <person name="Jetten M.S.M."/>
            <person name="Mascher T."/>
            <person name="Medema M.H."/>
            <person name="Devos D.P."/>
            <person name="Kaster A.-K."/>
            <person name="Ovreas L."/>
            <person name="Rohde M."/>
            <person name="Galperin M.Y."/>
            <person name="Jogler C."/>
        </authorList>
    </citation>
    <scope>NUCLEOTIDE SEQUENCE [LARGE SCALE GENOMIC DNA]</scope>
    <source>
        <strain evidence="5 6">HG66A1</strain>
    </source>
</reference>
<proteinExistence type="predicted"/>
<dbReference type="SUPFAM" id="SSF53187">
    <property type="entry name" value="Zn-dependent exopeptidases"/>
    <property type="match status" value="1"/>
</dbReference>
<dbReference type="OrthoDB" id="9792335at2"/>
<dbReference type="CDD" id="cd03894">
    <property type="entry name" value="M20_ArgE"/>
    <property type="match status" value="1"/>
</dbReference>
<keyword evidence="1" id="KW-0479">Metal-binding</keyword>
<evidence type="ECO:0000256" key="3">
    <source>
        <dbReference type="ARBA" id="ARBA00023285"/>
    </source>
</evidence>
<feature type="domain" description="Peptidase M20 dimerisation" evidence="4">
    <location>
        <begin position="175"/>
        <end position="283"/>
    </location>
</feature>
<gene>
    <name evidence="5" type="primary">argE_1</name>
    <name evidence="5" type="ORF">HG66A1_26110</name>
</gene>
<evidence type="ECO:0000313" key="6">
    <source>
        <dbReference type="Proteomes" id="UP000320421"/>
    </source>
</evidence>
<evidence type="ECO:0000256" key="1">
    <source>
        <dbReference type="ARBA" id="ARBA00022723"/>
    </source>
</evidence>
<keyword evidence="3" id="KW-0170">Cobalt</keyword>
<dbReference type="Proteomes" id="UP000320421">
    <property type="component" value="Chromosome"/>
</dbReference>
<protein>
    <submittedName>
        <fullName evidence="5">Acetylornithine deacetylase</fullName>
        <ecNumber evidence="5">3.5.1.16</ecNumber>
    </submittedName>
</protein>
<dbReference type="InterPro" id="IPR036264">
    <property type="entry name" value="Bact_exopeptidase_dim_dom"/>
</dbReference>